<sequence length="68" mass="6893">MDELVNQVSAKTGIEADTVKKVLTTAAEFVKGKLPEPLAGQVEGFLTGQSGGNPLGGLSDKLGGMFGS</sequence>
<dbReference type="KEGG" id="uli:ETAA1_24560"/>
<proteinExistence type="predicted"/>
<evidence type="ECO:0000313" key="2">
    <source>
        <dbReference type="Proteomes" id="UP000319576"/>
    </source>
</evidence>
<name>A0A517XSM1_9BACT</name>
<dbReference type="EMBL" id="CP036273">
    <property type="protein sequence ID" value="QDU20504.1"/>
    <property type="molecule type" value="Genomic_DNA"/>
</dbReference>
<gene>
    <name evidence="1" type="ORF">ETAA1_24560</name>
</gene>
<accession>A0A517XSM1</accession>
<keyword evidence="2" id="KW-1185">Reference proteome</keyword>
<evidence type="ECO:0000313" key="1">
    <source>
        <dbReference type="EMBL" id="QDU20504.1"/>
    </source>
</evidence>
<protein>
    <recommendedName>
        <fullName evidence="3">DUF2267 domain-containing protein</fullName>
    </recommendedName>
</protein>
<dbReference type="AlphaFoldDB" id="A0A517XSM1"/>
<dbReference type="RefSeq" id="WP_145238164.1">
    <property type="nucleotide sequence ID" value="NZ_CP036273.1"/>
</dbReference>
<evidence type="ECO:0008006" key="3">
    <source>
        <dbReference type="Google" id="ProtNLM"/>
    </source>
</evidence>
<dbReference type="OrthoDB" id="164619at2"/>
<organism evidence="1 2">
    <name type="scientific">Urbifossiella limnaea</name>
    <dbReference type="NCBI Taxonomy" id="2528023"/>
    <lineage>
        <taxon>Bacteria</taxon>
        <taxon>Pseudomonadati</taxon>
        <taxon>Planctomycetota</taxon>
        <taxon>Planctomycetia</taxon>
        <taxon>Gemmatales</taxon>
        <taxon>Gemmataceae</taxon>
        <taxon>Urbifossiella</taxon>
    </lineage>
</organism>
<reference evidence="1 2" key="1">
    <citation type="submission" date="2019-02" db="EMBL/GenBank/DDBJ databases">
        <title>Deep-cultivation of Planctomycetes and their phenomic and genomic characterization uncovers novel biology.</title>
        <authorList>
            <person name="Wiegand S."/>
            <person name="Jogler M."/>
            <person name="Boedeker C."/>
            <person name="Pinto D."/>
            <person name="Vollmers J."/>
            <person name="Rivas-Marin E."/>
            <person name="Kohn T."/>
            <person name="Peeters S.H."/>
            <person name="Heuer A."/>
            <person name="Rast P."/>
            <person name="Oberbeckmann S."/>
            <person name="Bunk B."/>
            <person name="Jeske O."/>
            <person name="Meyerdierks A."/>
            <person name="Storesund J.E."/>
            <person name="Kallscheuer N."/>
            <person name="Luecker S."/>
            <person name="Lage O.M."/>
            <person name="Pohl T."/>
            <person name="Merkel B.J."/>
            <person name="Hornburger P."/>
            <person name="Mueller R.-W."/>
            <person name="Bruemmer F."/>
            <person name="Labrenz M."/>
            <person name="Spormann A.M."/>
            <person name="Op den Camp H."/>
            <person name="Overmann J."/>
            <person name="Amann R."/>
            <person name="Jetten M.S.M."/>
            <person name="Mascher T."/>
            <person name="Medema M.H."/>
            <person name="Devos D.P."/>
            <person name="Kaster A.-K."/>
            <person name="Ovreas L."/>
            <person name="Rohde M."/>
            <person name="Galperin M.Y."/>
            <person name="Jogler C."/>
        </authorList>
    </citation>
    <scope>NUCLEOTIDE SEQUENCE [LARGE SCALE GENOMIC DNA]</scope>
    <source>
        <strain evidence="1 2">ETA_A1</strain>
    </source>
</reference>
<dbReference type="Proteomes" id="UP000319576">
    <property type="component" value="Chromosome"/>
</dbReference>